<feature type="transmembrane region" description="Helical" evidence="9">
    <location>
        <begin position="159"/>
        <end position="181"/>
    </location>
</feature>
<feature type="transmembrane region" description="Helical" evidence="9">
    <location>
        <begin position="187"/>
        <end position="210"/>
    </location>
</feature>
<feature type="transmembrane region" description="Helical" evidence="9">
    <location>
        <begin position="100"/>
        <end position="118"/>
    </location>
</feature>
<dbReference type="Gene3D" id="1.20.1720.10">
    <property type="entry name" value="Multidrug resistance protein D"/>
    <property type="match status" value="1"/>
</dbReference>
<evidence type="ECO:0000256" key="6">
    <source>
        <dbReference type="ARBA" id="ARBA00022989"/>
    </source>
</evidence>
<dbReference type="InterPro" id="IPR020846">
    <property type="entry name" value="MFS_dom"/>
</dbReference>
<dbReference type="InterPro" id="IPR036259">
    <property type="entry name" value="MFS_trans_sf"/>
</dbReference>
<dbReference type="SUPFAM" id="SSF103473">
    <property type="entry name" value="MFS general substrate transporter"/>
    <property type="match status" value="1"/>
</dbReference>
<evidence type="ECO:0000256" key="7">
    <source>
        <dbReference type="ARBA" id="ARBA00023136"/>
    </source>
</evidence>
<feature type="transmembrane region" description="Helical" evidence="9">
    <location>
        <begin position="354"/>
        <end position="372"/>
    </location>
</feature>
<name>A0ABW0EZU0_9HYPH</name>
<sequence>MPDPAPSFSPAAAMPERRDGRPLPARGRSRTRLTVAAVYLGTMMATIAISIVNVALPAIQSALGAELAQIQWVVGSYALCLSAFMLSAGPIGDRFGRKRVWLAGVGLFMAGSAISATASSLPFLIAGGAVQGLAGALVIPGALAILTQAFPDPQARARVIGGWSSFSAVSLVLGPMLGGLLVEHVGWPSIFLINLPVGLAAFLLGSLGIAESADPDVTGLDPAGQALSAVILGSLTYALIGAGPMGWGAGPVLAAFGLCGAGLAAFVLVERRAAHPALPIALFRNGEFALANLASFVLGFTAYSSLFLFSLFLQQIQGWSAAQTGWRLTPVFIAMALAATAFGRVAGRFGLRPMMLAGYLLIGVAMLAMAGFTPTTPYAAVAALFALLGIGMGLAVPATGAAAMQAAPRERSGVASATMNALRQSGMTIGIALLGTVMAGRAVARLGERLAGTGVADAATAAAEAVQRHRMPAGLPLTPEAFTGLLRGASADGFAAAVAIAGLLALLAAAMLGLDQWRERRLSRPSPPQGPAREEFRA</sequence>
<comment type="similarity">
    <text evidence="2">Belongs to the major facilitator superfamily. EmrB family.</text>
</comment>
<evidence type="ECO:0000259" key="10">
    <source>
        <dbReference type="PROSITE" id="PS50850"/>
    </source>
</evidence>
<feature type="transmembrane region" description="Helical" evidence="9">
    <location>
        <begin position="378"/>
        <end position="404"/>
    </location>
</feature>
<keyword evidence="5 9" id="KW-0812">Transmembrane</keyword>
<organism evidence="11 12">
    <name type="scientific">Bosea minatitlanensis</name>
    <dbReference type="NCBI Taxonomy" id="128782"/>
    <lineage>
        <taxon>Bacteria</taxon>
        <taxon>Pseudomonadati</taxon>
        <taxon>Pseudomonadota</taxon>
        <taxon>Alphaproteobacteria</taxon>
        <taxon>Hyphomicrobiales</taxon>
        <taxon>Boseaceae</taxon>
        <taxon>Bosea</taxon>
    </lineage>
</organism>
<keyword evidence="7 9" id="KW-0472">Membrane</keyword>
<dbReference type="Pfam" id="PF07690">
    <property type="entry name" value="MFS_1"/>
    <property type="match status" value="1"/>
</dbReference>
<dbReference type="RefSeq" id="WP_260348013.1">
    <property type="nucleotide sequence ID" value="NZ_JAOAOS010000002.1"/>
</dbReference>
<dbReference type="NCBIfam" id="TIGR00711">
    <property type="entry name" value="efflux_EmrB"/>
    <property type="match status" value="1"/>
</dbReference>
<evidence type="ECO:0000256" key="2">
    <source>
        <dbReference type="ARBA" id="ARBA00008537"/>
    </source>
</evidence>
<comment type="caution">
    <text evidence="11">The sequence shown here is derived from an EMBL/GenBank/DDBJ whole genome shotgun (WGS) entry which is preliminary data.</text>
</comment>
<evidence type="ECO:0000256" key="3">
    <source>
        <dbReference type="ARBA" id="ARBA00022448"/>
    </source>
</evidence>
<dbReference type="Gene3D" id="1.20.1250.20">
    <property type="entry name" value="MFS general substrate transporter like domains"/>
    <property type="match status" value="1"/>
</dbReference>
<feature type="transmembrane region" description="Helical" evidence="9">
    <location>
        <begin position="494"/>
        <end position="514"/>
    </location>
</feature>
<protein>
    <submittedName>
        <fullName evidence="11">MFS transporter</fullName>
    </submittedName>
</protein>
<evidence type="ECO:0000256" key="1">
    <source>
        <dbReference type="ARBA" id="ARBA00004651"/>
    </source>
</evidence>
<evidence type="ECO:0000313" key="11">
    <source>
        <dbReference type="EMBL" id="MFC5292763.1"/>
    </source>
</evidence>
<evidence type="ECO:0000256" key="9">
    <source>
        <dbReference type="SAM" id="Phobius"/>
    </source>
</evidence>
<comment type="subcellular location">
    <subcellularLocation>
        <location evidence="1">Cell membrane</location>
        <topology evidence="1">Multi-pass membrane protein</topology>
    </subcellularLocation>
</comment>
<keyword evidence="12" id="KW-1185">Reference proteome</keyword>
<feature type="transmembrane region" description="Helical" evidence="9">
    <location>
        <begin position="124"/>
        <end position="147"/>
    </location>
</feature>
<keyword evidence="3" id="KW-0813">Transport</keyword>
<dbReference type="Proteomes" id="UP001595976">
    <property type="component" value="Unassembled WGS sequence"/>
</dbReference>
<feature type="transmembrane region" description="Helical" evidence="9">
    <location>
        <begin position="325"/>
        <end position="342"/>
    </location>
</feature>
<evidence type="ECO:0000256" key="4">
    <source>
        <dbReference type="ARBA" id="ARBA00022475"/>
    </source>
</evidence>
<dbReference type="CDD" id="cd17321">
    <property type="entry name" value="MFS_MMR_MDR_like"/>
    <property type="match status" value="1"/>
</dbReference>
<dbReference type="InterPro" id="IPR004638">
    <property type="entry name" value="EmrB-like"/>
</dbReference>
<reference evidence="12" key="1">
    <citation type="journal article" date="2019" name="Int. J. Syst. Evol. Microbiol.">
        <title>The Global Catalogue of Microorganisms (GCM) 10K type strain sequencing project: providing services to taxonomists for standard genome sequencing and annotation.</title>
        <authorList>
            <consortium name="The Broad Institute Genomics Platform"/>
            <consortium name="The Broad Institute Genome Sequencing Center for Infectious Disease"/>
            <person name="Wu L."/>
            <person name="Ma J."/>
        </authorList>
    </citation>
    <scope>NUCLEOTIDE SEQUENCE [LARGE SCALE GENOMIC DNA]</scope>
    <source>
        <strain evidence="12">CGMCC 1.15643</strain>
    </source>
</reference>
<dbReference type="PANTHER" id="PTHR42718:SF9">
    <property type="entry name" value="MAJOR FACILITATOR SUPERFAMILY MULTIDRUG TRANSPORTER MFSC"/>
    <property type="match status" value="1"/>
</dbReference>
<feature type="transmembrane region" description="Helical" evidence="9">
    <location>
        <begin position="425"/>
        <end position="444"/>
    </location>
</feature>
<feature type="transmembrane region" description="Helical" evidence="9">
    <location>
        <begin position="290"/>
        <end position="313"/>
    </location>
</feature>
<feature type="transmembrane region" description="Helical" evidence="9">
    <location>
        <begin position="68"/>
        <end position="88"/>
    </location>
</feature>
<feature type="transmembrane region" description="Helical" evidence="9">
    <location>
        <begin position="246"/>
        <end position="269"/>
    </location>
</feature>
<dbReference type="PROSITE" id="PS50850">
    <property type="entry name" value="MFS"/>
    <property type="match status" value="1"/>
</dbReference>
<dbReference type="EMBL" id="JBHSLI010000002">
    <property type="protein sequence ID" value="MFC5292763.1"/>
    <property type="molecule type" value="Genomic_DNA"/>
</dbReference>
<evidence type="ECO:0000256" key="8">
    <source>
        <dbReference type="SAM" id="MobiDB-lite"/>
    </source>
</evidence>
<dbReference type="InterPro" id="IPR011701">
    <property type="entry name" value="MFS"/>
</dbReference>
<accession>A0ABW0EZU0</accession>
<feature type="domain" description="Major facilitator superfamily (MFS) profile" evidence="10">
    <location>
        <begin position="34"/>
        <end position="520"/>
    </location>
</feature>
<dbReference type="PANTHER" id="PTHR42718">
    <property type="entry name" value="MAJOR FACILITATOR SUPERFAMILY MULTIDRUG TRANSPORTER MFSC"/>
    <property type="match status" value="1"/>
</dbReference>
<evidence type="ECO:0000256" key="5">
    <source>
        <dbReference type="ARBA" id="ARBA00022692"/>
    </source>
</evidence>
<gene>
    <name evidence="11" type="ORF">ACFPK2_07145</name>
</gene>
<keyword evidence="4" id="KW-1003">Cell membrane</keyword>
<proteinExistence type="inferred from homology"/>
<evidence type="ECO:0000313" key="12">
    <source>
        <dbReference type="Proteomes" id="UP001595976"/>
    </source>
</evidence>
<feature type="region of interest" description="Disordered" evidence="8">
    <location>
        <begin position="1"/>
        <end position="26"/>
    </location>
</feature>
<keyword evidence="6 9" id="KW-1133">Transmembrane helix</keyword>
<feature type="transmembrane region" description="Helical" evidence="9">
    <location>
        <begin position="222"/>
        <end position="240"/>
    </location>
</feature>
<feature type="transmembrane region" description="Helical" evidence="9">
    <location>
        <begin position="33"/>
        <end position="56"/>
    </location>
</feature>